<reference evidence="2 3" key="1">
    <citation type="submission" date="2019-03" db="EMBL/GenBank/DDBJ databases">
        <title>Single cell metagenomics reveals metabolic interactions within the superorganism composed of flagellate Streblomastix strix and complex community of Bacteroidetes bacteria on its surface.</title>
        <authorList>
            <person name="Treitli S.C."/>
            <person name="Kolisko M."/>
            <person name="Husnik F."/>
            <person name="Keeling P."/>
            <person name="Hampl V."/>
        </authorList>
    </citation>
    <scope>NUCLEOTIDE SEQUENCE [LARGE SCALE GENOMIC DNA]</scope>
    <source>
        <strain evidence="2">ST1C</strain>
    </source>
</reference>
<organism evidence="2 3">
    <name type="scientific">Streblomastix strix</name>
    <dbReference type="NCBI Taxonomy" id="222440"/>
    <lineage>
        <taxon>Eukaryota</taxon>
        <taxon>Metamonada</taxon>
        <taxon>Preaxostyla</taxon>
        <taxon>Oxymonadida</taxon>
        <taxon>Streblomastigidae</taxon>
        <taxon>Streblomastix</taxon>
    </lineage>
</organism>
<evidence type="ECO:0000313" key="2">
    <source>
        <dbReference type="EMBL" id="KAA6379393.1"/>
    </source>
</evidence>
<evidence type="ECO:0000313" key="3">
    <source>
        <dbReference type="Proteomes" id="UP000324800"/>
    </source>
</evidence>
<sequence>YKPTGCICTSDYHPKQCECDAHASAGWPKATCDAAKEPCTSANNPVGCTPVCTNSQFETEENCLCPAEQSWTSQCKVGHCSGGTFAEPTPIGCGPVDCTSSSQSYACVCTLANHPSLCTCPDPSTSTSNEITFNNAKCTEWKTYNALPTCNSATLTEGGCKCTGEYEPKGCTYDPLVEVGNCVGGNFDHPTPFGCTVQDCGAQTDFACYCTSANHLAGCICKDDPLLDSNAVDFTKEVCEATLVYQGLSACGAGDAQPTNNCKCTLDFKPTGCKYDPQVELLACSGGTFARPEPLGCFPGTCAGDGTTLFPCLCDPTHIPNGCTCAEDPEEEPTSNEVTFDHATCEASLEYKGLTDCSSEEVGEGCKCTTDFEPVGCTYNPLREPKDCSNGDFEHPEPFGCIPAACTGGTTDFPCICTKTNHPYKCTCAEDPEDQPGSNAVEFDRAKCEATLVYQSLTACDSEEVGSGCKCTSSHEPAGCTYDPLREPANCNDGTFEHPEPLGCNPTTCAVATSETTGFPCICSGSDNSPTGCTCPDDLTGIPIDKCECLPTADPRATVDGICAPYCTAKGQPSASCVCDTADQDTYTPAKCAEDKVTIPATADCTNVTKDTSAVDCPCPTDKKELKADPRSGKGGLCAAGSMRAALAVVVSALIIPAFILFF</sequence>
<name>A0A5J4VA61_9EUKA</name>
<keyword evidence="1" id="KW-1133">Transmembrane helix</keyword>
<keyword evidence="1" id="KW-0472">Membrane</keyword>
<dbReference type="AlphaFoldDB" id="A0A5J4VA61"/>
<dbReference type="Proteomes" id="UP000324800">
    <property type="component" value="Unassembled WGS sequence"/>
</dbReference>
<dbReference type="EMBL" id="SNRW01008522">
    <property type="protein sequence ID" value="KAA6379393.1"/>
    <property type="molecule type" value="Genomic_DNA"/>
</dbReference>
<evidence type="ECO:0000256" key="1">
    <source>
        <dbReference type="SAM" id="Phobius"/>
    </source>
</evidence>
<protein>
    <submittedName>
        <fullName evidence="2">Uncharacterized protein</fullName>
    </submittedName>
</protein>
<accession>A0A5J4VA61</accession>
<feature type="non-terminal residue" evidence="2">
    <location>
        <position position="1"/>
    </location>
</feature>
<comment type="caution">
    <text evidence="2">The sequence shown here is derived from an EMBL/GenBank/DDBJ whole genome shotgun (WGS) entry which is preliminary data.</text>
</comment>
<keyword evidence="1" id="KW-0812">Transmembrane</keyword>
<feature type="transmembrane region" description="Helical" evidence="1">
    <location>
        <begin position="643"/>
        <end position="662"/>
    </location>
</feature>
<gene>
    <name evidence="2" type="ORF">EZS28_025079</name>
</gene>
<proteinExistence type="predicted"/>
<dbReference type="OrthoDB" id="283575at2759"/>